<protein>
    <recommendedName>
        <fullName evidence="7">Endoribonuclease YbeY</fullName>
        <ecNumber evidence="7">3.1.-.-</ecNumber>
    </recommendedName>
</protein>
<feature type="binding site" evidence="7">
    <location>
        <position position="112"/>
    </location>
    <ligand>
        <name>Zn(2+)</name>
        <dbReference type="ChEBI" id="CHEBI:29105"/>
        <note>catalytic</note>
    </ligand>
</feature>
<evidence type="ECO:0000256" key="6">
    <source>
        <dbReference type="ARBA" id="ARBA00022833"/>
    </source>
</evidence>
<dbReference type="GO" id="GO:0006364">
    <property type="term" value="P:rRNA processing"/>
    <property type="evidence" value="ECO:0007669"/>
    <property type="project" value="UniProtKB-UniRule"/>
</dbReference>
<feature type="binding site" evidence="7">
    <location>
        <position position="118"/>
    </location>
    <ligand>
        <name>Zn(2+)</name>
        <dbReference type="ChEBI" id="CHEBI:29105"/>
        <note>catalytic</note>
    </ligand>
</feature>
<keyword evidence="5 7" id="KW-0378">Hydrolase</keyword>
<dbReference type="GO" id="GO:0005737">
    <property type="term" value="C:cytoplasm"/>
    <property type="evidence" value="ECO:0007669"/>
    <property type="project" value="UniProtKB-SubCell"/>
</dbReference>
<organism evidence="8 9">
    <name type="scientific">Psychroflexus aurantiacus</name>
    <dbReference type="NCBI Taxonomy" id="2709310"/>
    <lineage>
        <taxon>Bacteria</taxon>
        <taxon>Pseudomonadati</taxon>
        <taxon>Bacteroidota</taxon>
        <taxon>Flavobacteriia</taxon>
        <taxon>Flavobacteriales</taxon>
        <taxon>Flavobacteriaceae</taxon>
        <taxon>Psychroflexus</taxon>
    </lineage>
</organism>
<sequence>MESPINFYSKTDFELPYKERHENWLTSVVKSEGKEAGELGYIFCSDIDLLEINETYLNHDTFTDIITFDYSEEEFISAEIYISIDRVKENAGTFNVEFEEELRRVMVHGVLHCCGYSDSSEELKAEMRALENKKLELFHVEHK</sequence>
<dbReference type="Pfam" id="PF02130">
    <property type="entry name" value="YbeY"/>
    <property type="match status" value="1"/>
</dbReference>
<dbReference type="InterPro" id="IPR023091">
    <property type="entry name" value="MetalPrtase_cat_dom_sf_prd"/>
</dbReference>
<feature type="binding site" evidence="7">
    <location>
        <position position="108"/>
    </location>
    <ligand>
        <name>Zn(2+)</name>
        <dbReference type="ChEBI" id="CHEBI:29105"/>
        <note>catalytic</note>
    </ligand>
</feature>
<evidence type="ECO:0000256" key="5">
    <source>
        <dbReference type="ARBA" id="ARBA00022801"/>
    </source>
</evidence>
<dbReference type="Gene3D" id="3.40.390.30">
    <property type="entry name" value="Metalloproteases ('zincins'), catalytic domain"/>
    <property type="match status" value="1"/>
</dbReference>
<accession>A0A6B3QY02</accession>
<dbReference type="HAMAP" id="MF_00009">
    <property type="entry name" value="Endoribonucl_YbeY"/>
    <property type="match status" value="1"/>
</dbReference>
<keyword evidence="2 7" id="KW-0540">Nuclease</keyword>
<evidence type="ECO:0000313" key="8">
    <source>
        <dbReference type="EMBL" id="NEV92989.1"/>
    </source>
</evidence>
<dbReference type="EC" id="3.1.-.-" evidence="7"/>
<dbReference type="SUPFAM" id="SSF55486">
    <property type="entry name" value="Metalloproteases ('zincins'), catalytic domain"/>
    <property type="match status" value="1"/>
</dbReference>
<comment type="subcellular location">
    <subcellularLocation>
        <location evidence="7">Cytoplasm</location>
    </subcellularLocation>
</comment>
<dbReference type="NCBIfam" id="TIGR00043">
    <property type="entry name" value="rRNA maturation RNase YbeY"/>
    <property type="match status" value="1"/>
</dbReference>
<proteinExistence type="inferred from homology"/>
<keyword evidence="3 7" id="KW-0479">Metal-binding</keyword>
<keyword evidence="9" id="KW-1185">Reference proteome</keyword>
<evidence type="ECO:0000313" key="9">
    <source>
        <dbReference type="Proteomes" id="UP000478505"/>
    </source>
</evidence>
<dbReference type="InterPro" id="IPR002036">
    <property type="entry name" value="YbeY"/>
</dbReference>
<keyword evidence="7" id="KW-0963">Cytoplasm</keyword>
<comment type="caution">
    <text evidence="8">The sequence shown here is derived from an EMBL/GenBank/DDBJ whole genome shotgun (WGS) entry which is preliminary data.</text>
</comment>
<dbReference type="GO" id="GO:0004222">
    <property type="term" value="F:metalloendopeptidase activity"/>
    <property type="evidence" value="ECO:0007669"/>
    <property type="project" value="InterPro"/>
</dbReference>
<dbReference type="EMBL" id="JAAIKD010000001">
    <property type="protein sequence ID" value="NEV92989.1"/>
    <property type="molecule type" value="Genomic_DNA"/>
</dbReference>
<evidence type="ECO:0000256" key="7">
    <source>
        <dbReference type="HAMAP-Rule" id="MF_00009"/>
    </source>
</evidence>
<comment type="function">
    <text evidence="7">Single strand-specific metallo-endoribonuclease involved in late-stage 70S ribosome quality control and in maturation of the 3' terminus of the 16S rRNA.</text>
</comment>
<dbReference type="PANTHER" id="PTHR46986:SF1">
    <property type="entry name" value="ENDORIBONUCLEASE YBEY, CHLOROPLASTIC"/>
    <property type="match status" value="1"/>
</dbReference>
<comment type="cofactor">
    <cofactor evidence="7">
        <name>Zn(2+)</name>
        <dbReference type="ChEBI" id="CHEBI:29105"/>
    </cofactor>
    <text evidence="7">Binds 1 zinc ion.</text>
</comment>
<reference evidence="8 9" key="1">
    <citation type="submission" date="2020-02" db="EMBL/GenBank/DDBJ databases">
        <title>Flavobacteriaceae Psychroflexus bacterium YR1-1, complete genome.</title>
        <authorList>
            <person name="Li Y."/>
            <person name="Wu S."/>
        </authorList>
    </citation>
    <scope>NUCLEOTIDE SEQUENCE [LARGE SCALE GENOMIC DNA]</scope>
    <source>
        <strain evidence="8 9">YR1-1</strain>
    </source>
</reference>
<dbReference type="AlphaFoldDB" id="A0A6B3QY02"/>
<evidence type="ECO:0000256" key="3">
    <source>
        <dbReference type="ARBA" id="ARBA00022723"/>
    </source>
</evidence>
<dbReference type="GO" id="GO:0004521">
    <property type="term" value="F:RNA endonuclease activity"/>
    <property type="evidence" value="ECO:0007669"/>
    <property type="project" value="UniProtKB-UniRule"/>
</dbReference>
<keyword evidence="6 7" id="KW-0862">Zinc</keyword>
<keyword evidence="7" id="KW-0690">Ribosome biogenesis</keyword>
<name>A0A6B3QY02_9FLAO</name>
<dbReference type="Proteomes" id="UP000478505">
    <property type="component" value="Unassembled WGS sequence"/>
</dbReference>
<dbReference type="PANTHER" id="PTHR46986">
    <property type="entry name" value="ENDORIBONUCLEASE YBEY, CHLOROPLASTIC"/>
    <property type="match status" value="1"/>
</dbReference>
<dbReference type="RefSeq" id="WP_164003698.1">
    <property type="nucleotide sequence ID" value="NZ_JAAIKD010000001.1"/>
</dbReference>
<gene>
    <name evidence="7 8" type="primary">ybeY</name>
    <name evidence="8" type="ORF">G3567_02360</name>
</gene>
<evidence type="ECO:0000256" key="4">
    <source>
        <dbReference type="ARBA" id="ARBA00022759"/>
    </source>
</evidence>
<keyword evidence="7" id="KW-0698">rRNA processing</keyword>
<keyword evidence="4 7" id="KW-0255">Endonuclease</keyword>
<dbReference type="GO" id="GO:0008270">
    <property type="term" value="F:zinc ion binding"/>
    <property type="evidence" value="ECO:0007669"/>
    <property type="project" value="UniProtKB-UniRule"/>
</dbReference>
<evidence type="ECO:0000256" key="2">
    <source>
        <dbReference type="ARBA" id="ARBA00022722"/>
    </source>
</evidence>
<evidence type="ECO:0000256" key="1">
    <source>
        <dbReference type="ARBA" id="ARBA00010875"/>
    </source>
</evidence>
<comment type="similarity">
    <text evidence="1 7">Belongs to the endoribonuclease YbeY family.</text>
</comment>